<dbReference type="Gene3D" id="1.50.10.20">
    <property type="match status" value="1"/>
</dbReference>
<dbReference type="PROSITE" id="PS50022">
    <property type="entry name" value="FA58C_3"/>
    <property type="match status" value="1"/>
</dbReference>
<name>A0ABP4V5M4_9MICO</name>
<dbReference type="Gene3D" id="1.20.1610.10">
    <property type="entry name" value="alpha-1,2-mannosidases domains"/>
    <property type="match status" value="1"/>
</dbReference>
<protein>
    <recommendedName>
        <fullName evidence="2">F5/8 type C domain-containing protein</fullName>
    </recommendedName>
</protein>
<comment type="caution">
    <text evidence="3">The sequence shown here is derived from an EMBL/GenBank/DDBJ whole genome shotgun (WGS) entry which is preliminary data.</text>
</comment>
<sequence length="1982" mass="212934">MPSRPTRPHSSPPRGLPPAFRRTVSSALTVALGISGVGAAAVATAPAAAAAAAGDYATSLEPGDPQPDWLSEAEQTPAGPKVSGVVGTTILDREPATPTGDDLLGAPTPDLAWEGPFQNGVGNVPGTIEPTTGGEPGVRWTMTSAGETWIQVPMPDVERATALRGEVTLTGRGTVFLNVYSGGRDVGGEEVTLGDEPQTVTVDFTRPADGGGTPQFQVRTHDAGEIDAVVTGTSVRRLVPGDVAFPGDVTGSVEGVTASDENAPAEGAENLADGDVGTKWFAGSPAAHVTYELAEPAAIATYALASANDSPDRDPRSWRLQGSADGEQWTTLDERGNQTFTDRFETRQFTVAEPASFRFYRLDVTENSGSLATQLAEWLISTEAAADSNMTTTVGSGPVSAPTAKTEAGWTGLHALHYAGTHTTEGRGYAYNRVLDVDVPVGEESELSYALFPEASDNDQTYASTHVAVDLAFTDGTYLSELGATDQHGFGLSPQGQGASKVLYVNQWNAVRSRLGDVAAGKTVDRVLVGYDKDSGPADFSGWIDDIAIAAAPEEAADASARPSDHVLTTRGTNSSGDFSRGNNIPATAVPHGFNFWTPSTDAGAQNWLYAYQRDNDENNRSRIESFNLSHEPSPWIADRQTFQVMPSPEGTPDADRGSRSLAFGHENETARAHYYGVTFDNGMKTEITPTDHAAMFRFTFTGDSSSLIFDNITNDGGLTLDPEAGTLSGYTDVASGQSNGLKRMFVYAEVDGTVTGGGKLSVGGRDKVAGRLTLDTSSDKVVTMRIATSLMSVQQAKRNLRLEIAADDTFESVTERAQAAWDDKLGVIDVEGATGDQLTTLYSNLYRLNLYPNSGHENVGTAAEPEWKHVDQSGVSLDPAPEGTTAKKTGAKILDGKIFVNNGFWDTYRTTWPAYSLLYPQDAAELVDGMTQQYDDGGWTSRWSAPGYANSMTGTSSDVAFADAYLKGIDDIDVQRAYDAALKNASTAPPNEHVGRKGQDRATFLGYTASDTHESVSWALEDYLNDFGIAQMSKKLLDGSDASDPRHQEYADNYEYYLNRAQNYVHLFDPATGFFRGKDKNGTWEESAADFDPRAWGSPFTETNGWNFAFHAVQDGQGLANLYGGKAGLAEKLDEFFATPETAQFPGAYGGVIHEMLEAKAVRMGQWGMSNQPSHHIPYMYNFAGQPWKTQAIMREGLSRGFVGSEIGQGYPGDEDNGEASAWQIFGSLGFYPLQVGSPTYTIGSPTFTKATLHLADGKDLVLSAPENSAENVYVQGVTVNGEPHTSTSFTHDQLMAGGEIVFDMGPEPSDWGTGDDDAPPSITTGDQVPDPLADVTGPKKGTATTDDAVADAGALFDDTSGTSTTFTSPRPAVSYELTGPAARVQMYTLTSAQEAGGDPKAWKLQGSTDGERWVTLDTRRGQKFAERQQTRAFSVADPGIYRHYRLVVTGSQDPATTLAELELLAHQPRVAEIATYLDEARGDREISGRVARELGELVDAAQEAEDANDADGVRTQVRALKATIDTMSAREVDDRAREDLERILSLWLAPGSGLDQVRAQVGELTRSGDIAKGVSRDLVDLITEAQEAADGSHSADLAATLTELRSAIADARENKVSRLAKAALLPLVDALVDTPPSVVRATRAAEVLMADYDPAEAWWQSSWWNSAVATETVIEYMQRTGDESYLPQVDRTFERNKGTFPAGELSGDELWGDFTSRAIDDSEWWGLAWIQAYDLTGDQKYLDMAETIGEFVHGYWDTSTCGGGVWWDHERTYKNAITNGLWVRLTAELHQRMPGDTVWLERSQAGWDWLVDSGMINADGLVNDGLTGDCENNGGTVWTYNQGLFLGGGLELYRATGDATVLATVRDLADAGTTAPELVTDGILTESCDAAGTCDDNQKQFKGIFTRYLDDLNRSLDGAPYQEFLDRQASSIWADDRDDDDRLGLRWAGGDGAEEANAFDWRTQASALSALLANIPATEG</sequence>
<dbReference type="Pfam" id="PF03663">
    <property type="entry name" value="Glyco_hydro_76"/>
    <property type="match status" value="1"/>
</dbReference>
<dbReference type="InterPro" id="IPR000421">
    <property type="entry name" value="FA58C"/>
</dbReference>
<dbReference type="InterPro" id="IPR005887">
    <property type="entry name" value="GH92_a_mannosidase_put"/>
</dbReference>
<dbReference type="Gene3D" id="2.60.120.260">
    <property type="entry name" value="Galactose-binding domain-like"/>
    <property type="match status" value="2"/>
</dbReference>
<dbReference type="InterPro" id="IPR008979">
    <property type="entry name" value="Galactose-bd-like_sf"/>
</dbReference>
<evidence type="ECO:0000313" key="3">
    <source>
        <dbReference type="EMBL" id="GAA1716986.1"/>
    </source>
</evidence>
<feature type="region of interest" description="Disordered" evidence="1">
    <location>
        <begin position="1307"/>
        <end position="1345"/>
    </location>
</feature>
<dbReference type="EMBL" id="BAAAPM010000003">
    <property type="protein sequence ID" value="GAA1716986.1"/>
    <property type="molecule type" value="Genomic_DNA"/>
</dbReference>
<reference evidence="4" key="1">
    <citation type="journal article" date="2019" name="Int. J. Syst. Evol. Microbiol.">
        <title>The Global Catalogue of Microorganisms (GCM) 10K type strain sequencing project: providing services to taxonomists for standard genome sequencing and annotation.</title>
        <authorList>
            <consortium name="The Broad Institute Genomics Platform"/>
            <consortium name="The Broad Institute Genome Sequencing Center for Infectious Disease"/>
            <person name="Wu L."/>
            <person name="Ma J."/>
        </authorList>
    </citation>
    <scope>NUCLEOTIDE SEQUENCE [LARGE SCALE GENOMIC DNA]</scope>
    <source>
        <strain evidence="4">JCM 15589</strain>
    </source>
</reference>
<dbReference type="Pfam" id="PF17678">
    <property type="entry name" value="Glyco_hydro_92N"/>
    <property type="match status" value="1"/>
</dbReference>
<dbReference type="Gene3D" id="1.20.1050.60">
    <property type="entry name" value="alpha-1,2-mannosidase"/>
    <property type="match status" value="1"/>
</dbReference>
<dbReference type="Gene3D" id="2.70.98.10">
    <property type="match status" value="1"/>
</dbReference>
<dbReference type="InterPro" id="IPR008928">
    <property type="entry name" value="6-hairpin_glycosidase_sf"/>
</dbReference>
<dbReference type="Proteomes" id="UP001501138">
    <property type="component" value="Unassembled WGS sequence"/>
</dbReference>
<feature type="domain" description="F5/8 type C" evidence="2">
    <location>
        <begin position="238"/>
        <end position="382"/>
    </location>
</feature>
<feature type="region of interest" description="Disordered" evidence="1">
    <location>
        <begin position="556"/>
        <end position="583"/>
    </location>
</feature>
<dbReference type="Pfam" id="PF07971">
    <property type="entry name" value="Glyco_hydro_92"/>
    <property type="match status" value="1"/>
</dbReference>
<keyword evidence="4" id="KW-1185">Reference proteome</keyword>
<gene>
    <name evidence="3" type="ORF">GCM10009809_11260</name>
</gene>
<feature type="region of interest" description="Disordered" evidence="1">
    <location>
        <begin position="57"/>
        <end position="137"/>
    </location>
</feature>
<dbReference type="SUPFAM" id="SSF48208">
    <property type="entry name" value="Six-hairpin glycosidases"/>
    <property type="match status" value="2"/>
</dbReference>
<dbReference type="SUPFAM" id="SSF49785">
    <property type="entry name" value="Galactose-binding domain-like"/>
    <property type="match status" value="2"/>
</dbReference>
<feature type="compositionally biased region" description="Polar residues" evidence="1">
    <location>
        <begin position="570"/>
        <end position="583"/>
    </location>
</feature>
<proteinExistence type="predicted"/>
<evidence type="ECO:0000259" key="2">
    <source>
        <dbReference type="PROSITE" id="PS50022"/>
    </source>
</evidence>
<dbReference type="PANTHER" id="PTHR12143:SF43">
    <property type="entry name" value="PUTATIVE-RELATED"/>
    <property type="match status" value="1"/>
</dbReference>
<dbReference type="PANTHER" id="PTHR12143">
    <property type="entry name" value="PEPTIDE N-GLYCANASE PNGASE -RELATED"/>
    <property type="match status" value="1"/>
</dbReference>
<dbReference type="InterPro" id="IPR014718">
    <property type="entry name" value="GH-type_carb-bd"/>
</dbReference>
<dbReference type="InterPro" id="IPR041371">
    <property type="entry name" value="GH92_N"/>
</dbReference>
<feature type="region of interest" description="Disordered" evidence="1">
    <location>
        <begin position="1"/>
        <end position="20"/>
    </location>
</feature>
<evidence type="ECO:0000256" key="1">
    <source>
        <dbReference type="SAM" id="MobiDB-lite"/>
    </source>
</evidence>
<dbReference type="RefSeq" id="WP_344246485.1">
    <property type="nucleotide sequence ID" value="NZ_BAAAPM010000003.1"/>
</dbReference>
<dbReference type="InterPro" id="IPR012939">
    <property type="entry name" value="Glyco_hydro_92"/>
</dbReference>
<dbReference type="NCBIfam" id="TIGR01180">
    <property type="entry name" value="aman2_put"/>
    <property type="match status" value="1"/>
</dbReference>
<dbReference type="InterPro" id="IPR005198">
    <property type="entry name" value="Glyco_hydro_76"/>
</dbReference>
<dbReference type="InterPro" id="IPR050883">
    <property type="entry name" value="PNGase"/>
</dbReference>
<organism evidence="3 4">
    <name type="scientific">Isoptericola hypogeus</name>
    <dbReference type="NCBI Taxonomy" id="300179"/>
    <lineage>
        <taxon>Bacteria</taxon>
        <taxon>Bacillati</taxon>
        <taxon>Actinomycetota</taxon>
        <taxon>Actinomycetes</taxon>
        <taxon>Micrococcales</taxon>
        <taxon>Promicromonosporaceae</taxon>
        <taxon>Isoptericola</taxon>
    </lineage>
</organism>
<evidence type="ECO:0000313" key="4">
    <source>
        <dbReference type="Proteomes" id="UP001501138"/>
    </source>
</evidence>
<accession>A0ABP4V5M4</accession>
<dbReference type="Pfam" id="PF00754">
    <property type="entry name" value="F5_F8_type_C"/>
    <property type="match status" value="1"/>
</dbReference>
<dbReference type="Gene3D" id="3.30.2080.10">
    <property type="entry name" value="GH92 mannosidase domain"/>
    <property type="match status" value="1"/>
</dbReference>